<evidence type="ECO:0000256" key="2">
    <source>
        <dbReference type="ARBA" id="ARBA00022475"/>
    </source>
</evidence>
<feature type="transmembrane region" description="Helical" evidence="7">
    <location>
        <begin position="262"/>
        <end position="282"/>
    </location>
</feature>
<name>A0A9D1MX69_9BACT</name>
<dbReference type="InterPro" id="IPR000620">
    <property type="entry name" value="EamA_dom"/>
</dbReference>
<comment type="caution">
    <text evidence="9">The sequence shown here is derived from an EMBL/GenBank/DDBJ whole genome shotgun (WGS) entry which is preliminary data.</text>
</comment>
<feature type="domain" description="EamA" evidence="8">
    <location>
        <begin position="2"/>
        <end position="126"/>
    </location>
</feature>
<feature type="transmembrane region" description="Helical" evidence="7">
    <location>
        <begin position="139"/>
        <end position="159"/>
    </location>
</feature>
<keyword evidence="2" id="KW-1003">Cell membrane</keyword>
<evidence type="ECO:0000313" key="10">
    <source>
        <dbReference type="Proteomes" id="UP000886852"/>
    </source>
</evidence>
<evidence type="ECO:0000256" key="4">
    <source>
        <dbReference type="ARBA" id="ARBA00022989"/>
    </source>
</evidence>
<dbReference type="Pfam" id="PF00892">
    <property type="entry name" value="EamA"/>
    <property type="match status" value="2"/>
</dbReference>
<sequence length="321" mass="34389">MTALVWGAGFLLSDLLLQNGFADAPFTLNALRFAIAAILLALVFCTKVHFNRQTLLYGSVGGVLLFGGFALQLLGLKYTTPAACGFFTASYTLFVPFLVWILFKKRPTFMTMAGVILALAGLLILNTNSSSLTADRETLLGNMITLGGSLFFAMQIIWVERAMGKGCTDSVSLTFIQVAVCAVTFALASLIFEGAGYASLQINFANCWWQIAIMSVVGTAFAYFAQTYAQSKLSPTETSVLIGCESPVGAILSVSLGLEPLTWQICVGGALVLVAVVLIEILPTVINKKTAHGVGEQSPSQQEDLPQSAEEERRTNKKQSV</sequence>
<dbReference type="InterPro" id="IPR037185">
    <property type="entry name" value="EmrE-like"/>
</dbReference>
<feature type="transmembrane region" description="Helical" evidence="7">
    <location>
        <begin position="32"/>
        <end position="50"/>
    </location>
</feature>
<feature type="transmembrane region" description="Helical" evidence="7">
    <location>
        <begin position="109"/>
        <end position="127"/>
    </location>
</feature>
<keyword evidence="3 7" id="KW-0812">Transmembrane</keyword>
<feature type="domain" description="EamA" evidence="8">
    <location>
        <begin position="140"/>
        <end position="279"/>
    </location>
</feature>
<dbReference type="GO" id="GO:0005886">
    <property type="term" value="C:plasma membrane"/>
    <property type="evidence" value="ECO:0007669"/>
    <property type="project" value="UniProtKB-SubCell"/>
</dbReference>
<dbReference type="PANTHER" id="PTHR42920">
    <property type="entry name" value="OS03G0707200 PROTEIN-RELATED"/>
    <property type="match status" value="1"/>
</dbReference>
<feature type="transmembrane region" description="Helical" evidence="7">
    <location>
        <begin position="208"/>
        <end position="226"/>
    </location>
</feature>
<keyword evidence="4 7" id="KW-1133">Transmembrane helix</keyword>
<organism evidence="9 10">
    <name type="scientific">Candidatus Fimimonas merdipullorum</name>
    <dbReference type="NCBI Taxonomy" id="2840822"/>
    <lineage>
        <taxon>Bacteria</taxon>
        <taxon>Pseudomonadati</taxon>
        <taxon>Myxococcota</taxon>
        <taxon>Myxococcia</taxon>
        <taxon>Myxococcales</taxon>
        <taxon>Cystobacterineae</taxon>
        <taxon>Myxococcaceae</taxon>
        <taxon>Myxococcaceae incertae sedis</taxon>
        <taxon>Candidatus Fimimonas</taxon>
    </lineage>
</organism>
<feature type="transmembrane region" description="Helical" evidence="7">
    <location>
        <begin position="80"/>
        <end position="102"/>
    </location>
</feature>
<accession>A0A9D1MX69</accession>
<feature type="transmembrane region" description="Helical" evidence="7">
    <location>
        <begin position="171"/>
        <end position="192"/>
    </location>
</feature>
<evidence type="ECO:0000256" key="5">
    <source>
        <dbReference type="ARBA" id="ARBA00023136"/>
    </source>
</evidence>
<reference evidence="9" key="1">
    <citation type="submission" date="2020-10" db="EMBL/GenBank/DDBJ databases">
        <authorList>
            <person name="Gilroy R."/>
        </authorList>
    </citation>
    <scope>NUCLEOTIDE SEQUENCE</scope>
    <source>
        <strain evidence="9">ChiHjej12B11-7776</strain>
    </source>
</reference>
<dbReference type="InterPro" id="IPR051258">
    <property type="entry name" value="Diverse_Substrate_Transporter"/>
</dbReference>
<evidence type="ECO:0000313" key="9">
    <source>
        <dbReference type="EMBL" id="HIU90770.1"/>
    </source>
</evidence>
<protein>
    <submittedName>
        <fullName evidence="9">DMT family transporter</fullName>
    </submittedName>
</protein>
<dbReference type="PANTHER" id="PTHR42920:SF5">
    <property type="entry name" value="EAMA DOMAIN-CONTAINING PROTEIN"/>
    <property type="match status" value="1"/>
</dbReference>
<comment type="subcellular location">
    <subcellularLocation>
        <location evidence="1">Cell membrane</location>
        <topology evidence="1">Multi-pass membrane protein</topology>
    </subcellularLocation>
</comment>
<dbReference type="Proteomes" id="UP000886852">
    <property type="component" value="Unassembled WGS sequence"/>
</dbReference>
<keyword evidence="5 7" id="KW-0472">Membrane</keyword>
<dbReference type="EMBL" id="DVOC01000036">
    <property type="protein sequence ID" value="HIU90770.1"/>
    <property type="molecule type" value="Genomic_DNA"/>
</dbReference>
<evidence type="ECO:0000256" key="6">
    <source>
        <dbReference type="SAM" id="MobiDB-lite"/>
    </source>
</evidence>
<proteinExistence type="predicted"/>
<evidence type="ECO:0000259" key="8">
    <source>
        <dbReference type="Pfam" id="PF00892"/>
    </source>
</evidence>
<evidence type="ECO:0000256" key="1">
    <source>
        <dbReference type="ARBA" id="ARBA00004651"/>
    </source>
</evidence>
<feature type="region of interest" description="Disordered" evidence="6">
    <location>
        <begin position="292"/>
        <end position="321"/>
    </location>
</feature>
<dbReference type="AlphaFoldDB" id="A0A9D1MX69"/>
<reference evidence="9" key="2">
    <citation type="journal article" date="2021" name="PeerJ">
        <title>Extensive microbial diversity within the chicken gut microbiome revealed by metagenomics and culture.</title>
        <authorList>
            <person name="Gilroy R."/>
            <person name="Ravi A."/>
            <person name="Getino M."/>
            <person name="Pursley I."/>
            <person name="Horton D.L."/>
            <person name="Alikhan N.F."/>
            <person name="Baker D."/>
            <person name="Gharbi K."/>
            <person name="Hall N."/>
            <person name="Watson M."/>
            <person name="Adriaenssens E.M."/>
            <person name="Foster-Nyarko E."/>
            <person name="Jarju S."/>
            <person name="Secka A."/>
            <person name="Antonio M."/>
            <person name="Oren A."/>
            <person name="Chaudhuri R.R."/>
            <person name="La Ragione R."/>
            <person name="Hildebrand F."/>
            <person name="Pallen M.J."/>
        </authorList>
    </citation>
    <scope>NUCLEOTIDE SEQUENCE</scope>
    <source>
        <strain evidence="9">ChiHjej12B11-7776</strain>
    </source>
</reference>
<feature type="transmembrane region" description="Helical" evidence="7">
    <location>
        <begin position="55"/>
        <end position="74"/>
    </location>
</feature>
<gene>
    <name evidence="9" type="ORF">IAC72_01965</name>
</gene>
<evidence type="ECO:0000256" key="7">
    <source>
        <dbReference type="SAM" id="Phobius"/>
    </source>
</evidence>
<dbReference type="SUPFAM" id="SSF103481">
    <property type="entry name" value="Multidrug resistance efflux transporter EmrE"/>
    <property type="match status" value="2"/>
</dbReference>
<evidence type="ECO:0000256" key="3">
    <source>
        <dbReference type="ARBA" id="ARBA00022692"/>
    </source>
</evidence>